<reference evidence="2 3" key="1">
    <citation type="journal article" date="2019" name="Sci. Rep.">
        <title>Orb-weaving spider Araneus ventricosus genome elucidates the spidroin gene catalogue.</title>
        <authorList>
            <person name="Kono N."/>
            <person name="Nakamura H."/>
            <person name="Ohtoshi R."/>
            <person name="Moran D.A.P."/>
            <person name="Shinohara A."/>
            <person name="Yoshida Y."/>
            <person name="Fujiwara M."/>
            <person name="Mori M."/>
            <person name="Tomita M."/>
            <person name="Arakawa K."/>
        </authorList>
    </citation>
    <scope>NUCLEOTIDE SEQUENCE [LARGE SCALE GENOMIC DNA]</scope>
</reference>
<accession>A0A4Y2GD87</accession>
<dbReference type="EMBL" id="BGPR01001342">
    <property type="protein sequence ID" value="GBM51563.1"/>
    <property type="molecule type" value="Genomic_DNA"/>
</dbReference>
<feature type="signal peptide" evidence="1">
    <location>
        <begin position="1"/>
        <end position="16"/>
    </location>
</feature>
<evidence type="ECO:0000256" key="1">
    <source>
        <dbReference type="SAM" id="SignalP"/>
    </source>
</evidence>
<keyword evidence="3" id="KW-1185">Reference proteome</keyword>
<dbReference type="Proteomes" id="UP000499080">
    <property type="component" value="Unassembled WGS sequence"/>
</dbReference>
<name>A0A4Y2GD87_ARAVE</name>
<feature type="chain" id="PRO_5021480898" description="Secreted protein" evidence="1">
    <location>
        <begin position="17"/>
        <end position="111"/>
    </location>
</feature>
<sequence length="111" mass="12440">MLAVSTVIWAFESVMAAGRGDTTSITCNNIGRLVSQLVEIDNCYLGHNDTKIAFRVIPFLGVCRRSHVHASMSKIITNLKAHITEAIARLDRDILQKVWQKLCISDFMHIV</sequence>
<keyword evidence="1" id="KW-0732">Signal</keyword>
<organism evidence="2 3">
    <name type="scientific">Araneus ventricosus</name>
    <name type="common">Orbweaver spider</name>
    <name type="synonym">Epeira ventricosa</name>
    <dbReference type="NCBI Taxonomy" id="182803"/>
    <lineage>
        <taxon>Eukaryota</taxon>
        <taxon>Metazoa</taxon>
        <taxon>Ecdysozoa</taxon>
        <taxon>Arthropoda</taxon>
        <taxon>Chelicerata</taxon>
        <taxon>Arachnida</taxon>
        <taxon>Araneae</taxon>
        <taxon>Araneomorphae</taxon>
        <taxon>Entelegynae</taxon>
        <taxon>Araneoidea</taxon>
        <taxon>Araneidae</taxon>
        <taxon>Araneus</taxon>
    </lineage>
</organism>
<evidence type="ECO:0000313" key="3">
    <source>
        <dbReference type="Proteomes" id="UP000499080"/>
    </source>
</evidence>
<proteinExistence type="predicted"/>
<evidence type="ECO:0008006" key="4">
    <source>
        <dbReference type="Google" id="ProtNLM"/>
    </source>
</evidence>
<comment type="caution">
    <text evidence="2">The sequence shown here is derived from an EMBL/GenBank/DDBJ whole genome shotgun (WGS) entry which is preliminary data.</text>
</comment>
<gene>
    <name evidence="2" type="ORF">AVEN_184887_1</name>
</gene>
<dbReference type="AlphaFoldDB" id="A0A4Y2GD87"/>
<protein>
    <recommendedName>
        <fullName evidence="4">Secreted protein</fullName>
    </recommendedName>
</protein>
<evidence type="ECO:0000313" key="2">
    <source>
        <dbReference type="EMBL" id="GBM51563.1"/>
    </source>
</evidence>